<protein>
    <submittedName>
        <fullName evidence="1">Uncharacterized protein</fullName>
    </submittedName>
</protein>
<sequence>MHLIVAEILNTMKQAQINPQVREDIADALQIIAQSSNVDDIPATVICSHDKMANPLLDWIFAVQQLRDSLRQANEIKLTCLA</sequence>
<accession>A0ABY4AHV3</accession>
<dbReference type="EMBL" id="CP063982">
    <property type="protein sequence ID" value="UOD49873.1"/>
    <property type="molecule type" value="Genomic_DNA"/>
</dbReference>
<proteinExistence type="predicted"/>
<dbReference type="RefSeq" id="WP_243478118.1">
    <property type="nucleotide sequence ID" value="NZ_CP063982.1"/>
</dbReference>
<evidence type="ECO:0000313" key="1">
    <source>
        <dbReference type="EMBL" id="UOD49873.1"/>
    </source>
</evidence>
<organism evidence="1 2">
    <name type="scientific">Orrella daihaiensis</name>
    <dbReference type="NCBI Taxonomy" id="2782176"/>
    <lineage>
        <taxon>Bacteria</taxon>
        <taxon>Pseudomonadati</taxon>
        <taxon>Pseudomonadota</taxon>
        <taxon>Betaproteobacteria</taxon>
        <taxon>Burkholderiales</taxon>
        <taxon>Alcaligenaceae</taxon>
        <taxon>Orrella</taxon>
    </lineage>
</organism>
<evidence type="ECO:0000313" key="2">
    <source>
        <dbReference type="Proteomes" id="UP000831607"/>
    </source>
</evidence>
<name>A0ABY4AHV3_9BURK</name>
<dbReference type="Proteomes" id="UP000831607">
    <property type="component" value="Chromosome"/>
</dbReference>
<reference evidence="1 2" key="1">
    <citation type="submission" date="2020-11" db="EMBL/GenBank/DDBJ databases">
        <title>Algicoccus daihaiensis sp.nov., isolated from Daihai Lake in Inner Mongolia.</title>
        <authorList>
            <person name="Kai J."/>
        </authorList>
    </citation>
    <scope>NUCLEOTIDE SEQUENCE [LARGE SCALE GENOMIC DNA]</scope>
    <source>
        <strain evidence="2">f23</strain>
    </source>
</reference>
<gene>
    <name evidence="1" type="ORF">DHf2319_10525</name>
</gene>
<keyword evidence="2" id="KW-1185">Reference proteome</keyword>